<dbReference type="eggNOG" id="COG1044">
    <property type="taxonomic scope" value="Bacteria"/>
</dbReference>
<dbReference type="EC" id="2.3.1.-" evidence="7"/>
<evidence type="ECO:0000256" key="6">
    <source>
        <dbReference type="ARBA" id="ARBA00023315"/>
    </source>
</evidence>
<dbReference type="GO" id="GO:0016410">
    <property type="term" value="F:N-acyltransferase activity"/>
    <property type="evidence" value="ECO:0007669"/>
    <property type="project" value="InterPro"/>
</dbReference>
<dbReference type="NCBIfam" id="NF002060">
    <property type="entry name" value="PRK00892.1"/>
    <property type="match status" value="1"/>
</dbReference>
<dbReference type="STRING" id="580340.Tlie_0547"/>
<evidence type="ECO:0000256" key="3">
    <source>
        <dbReference type="ARBA" id="ARBA00022679"/>
    </source>
</evidence>
<keyword evidence="5" id="KW-0443">Lipid metabolism</keyword>
<keyword evidence="4" id="KW-0677">Repeat</keyword>
<sequence length="348" mass="36934">MIVERDITIAELAGLVEGKPLGDERKIVRGVQLPSGQRRDYVAVAWQKEDFHLVGEDVPVVVPEGWLTEGRTGIEVKDPQLAFAKILSFFSPKKDFSPGIHETAVVDVAAKVDPSASVGPYCVIKKDAEIGPGVVLESGVYVGESVKIGARTRIEHGVVLYDGTIVGEDCLIHAGSVIGCDGFGFLLNRAPKPIKIPQLGRVRIGNRVEIGACSTIDRATLDETVVGDDTVIDNHVHIGHNAKIGKGCVLVAMAGIAGSAVLEDGVVMAARSGVADHVRVGKGAVIAAHGGATKDVPPGKVYSGFPAREHDQEMKRQVIVGKLVELYPKLRKVLKSLDKEQEGAGESK</sequence>
<evidence type="ECO:0000256" key="5">
    <source>
        <dbReference type="ARBA" id="ARBA00023098"/>
    </source>
</evidence>
<dbReference type="EMBL" id="CP003096">
    <property type="protein sequence ID" value="AER66282.1"/>
    <property type="molecule type" value="Genomic_DNA"/>
</dbReference>
<evidence type="ECO:0000313" key="7">
    <source>
        <dbReference type="EMBL" id="AER66282.1"/>
    </source>
</evidence>
<evidence type="ECO:0000256" key="1">
    <source>
        <dbReference type="ARBA" id="ARBA00022516"/>
    </source>
</evidence>
<dbReference type="InterPro" id="IPR011004">
    <property type="entry name" value="Trimer_LpxA-like_sf"/>
</dbReference>
<keyword evidence="8" id="KW-1185">Reference proteome</keyword>
<reference evidence="7 8" key="2">
    <citation type="journal article" date="2012" name="Stand. Genomic Sci.">
        <title>Genome sequence of the moderately thermophilic, amino-acid-degrading and sulfur-reducing bacterium Thermovirga lienii type strain (Cas60314(T)).</title>
        <authorList>
            <person name="Goker M."/>
            <person name="Saunders E."/>
            <person name="Lapidus A."/>
            <person name="Nolan M."/>
            <person name="Lucas S."/>
            <person name="Hammon N."/>
            <person name="Deshpande S."/>
            <person name="Cheng J.F."/>
            <person name="Han C."/>
            <person name="Tapia R."/>
            <person name="Goodwin L.A."/>
            <person name="Pitluck S."/>
            <person name="Liolios K."/>
            <person name="Mavromatis K."/>
            <person name="Pagani I."/>
            <person name="Ivanova N."/>
            <person name="Mikhailova N."/>
            <person name="Pati A."/>
            <person name="Chen A."/>
            <person name="Palaniappan K."/>
            <person name="Land M."/>
            <person name="Chang Y.J."/>
            <person name="Jeffries C.D."/>
            <person name="Brambilla E.M."/>
            <person name="Rohde M."/>
            <person name="Spring S."/>
            <person name="Detter J.C."/>
            <person name="Woyke T."/>
            <person name="Bristow J."/>
            <person name="Eisen J.A."/>
            <person name="Markowitz V."/>
            <person name="Hugenholtz P."/>
            <person name="Kyrpides N.C."/>
            <person name="Klenk H.P."/>
        </authorList>
    </citation>
    <scope>NUCLEOTIDE SEQUENCE [LARGE SCALE GENOMIC DNA]</scope>
    <source>
        <strain evidence="8">ATCC BAA-1197 / DSM 17291 / Cas60314</strain>
    </source>
</reference>
<dbReference type="InterPro" id="IPR007691">
    <property type="entry name" value="LpxD"/>
</dbReference>
<dbReference type="GO" id="GO:0016020">
    <property type="term" value="C:membrane"/>
    <property type="evidence" value="ECO:0007669"/>
    <property type="project" value="GOC"/>
</dbReference>
<keyword evidence="3 7" id="KW-0808">Transferase</keyword>
<keyword evidence="6 7" id="KW-0012">Acyltransferase</keyword>
<gene>
    <name evidence="7" type="ordered locus">Tlie_0547</name>
</gene>
<name>G7V8C0_THELD</name>
<dbReference type="Pfam" id="PF00132">
    <property type="entry name" value="Hexapep"/>
    <property type="match status" value="2"/>
</dbReference>
<dbReference type="CDD" id="cd03352">
    <property type="entry name" value="LbH_LpxD"/>
    <property type="match status" value="1"/>
</dbReference>
<keyword evidence="1" id="KW-0444">Lipid biosynthesis</keyword>
<evidence type="ECO:0000256" key="2">
    <source>
        <dbReference type="ARBA" id="ARBA00022556"/>
    </source>
</evidence>
<dbReference type="PANTHER" id="PTHR43378:SF2">
    <property type="entry name" value="UDP-3-O-ACYLGLUCOSAMINE N-ACYLTRANSFERASE 1, MITOCHONDRIAL-RELATED"/>
    <property type="match status" value="1"/>
</dbReference>
<keyword evidence="2" id="KW-0441">Lipid A biosynthesis</keyword>
<dbReference type="GO" id="GO:0009245">
    <property type="term" value="P:lipid A biosynthetic process"/>
    <property type="evidence" value="ECO:0007669"/>
    <property type="project" value="UniProtKB-KW"/>
</dbReference>
<dbReference type="OrthoDB" id="9784739at2"/>
<organism evidence="7 8">
    <name type="scientific">Thermovirga lienii (strain ATCC BAA-1197 / DSM 17291 / Cas60314)</name>
    <dbReference type="NCBI Taxonomy" id="580340"/>
    <lineage>
        <taxon>Bacteria</taxon>
        <taxon>Thermotogati</taxon>
        <taxon>Synergistota</taxon>
        <taxon>Synergistia</taxon>
        <taxon>Synergistales</taxon>
        <taxon>Thermovirgaceae</taxon>
        <taxon>Thermovirga</taxon>
    </lineage>
</organism>
<dbReference type="PANTHER" id="PTHR43378">
    <property type="entry name" value="UDP-3-O-ACYLGLUCOSAMINE N-ACYLTRANSFERASE"/>
    <property type="match status" value="1"/>
</dbReference>
<dbReference type="Proteomes" id="UP000005868">
    <property type="component" value="Chromosome"/>
</dbReference>
<dbReference type="SUPFAM" id="SSF51161">
    <property type="entry name" value="Trimeric LpxA-like enzymes"/>
    <property type="match status" value="1"/>
</dbReference>
<protein>
    <submittedName>
        <fullName evidence="7">UDP-3-O-(3-hydroxymyristoyl) glucosamine N-acyltransferase</fullName>
        <ecNumber evidence="7">2.3.1.-</ecNumber>
    </submittedName>
</protein>
<evidence type="ECO:0000256" key="4">
    <source>
        <dbReference type="ARBA" id="ARBA00022737"/>
    </source>
</evidence>
<evidence type="ECO:0000313" key="8">
    <source>
        <dbReference type="Proteomes" id="UP000005868"/>
    </source>
</evidence>
<proteinExistence type="predicted"/>
<dbReference type="AlphaFoldDB" id="G7V8C0"/>
<dbReference type="Gene3D" id="2.160.10.10">
    <property type="entry name" value="Hexapeptide repeat proteins"/>
    <property type="match status" value="1"/>
</dbReference>
<dbReference type="PROSITE" id="PS00101">
    <property type="entry name" value="HEXAPEP_TRANSFERASES"/>
    <property type="match status" value="1"/>
</dbReference>
<dbReference type="HOGENOM" id="CLU_049865_0_0_0"/>
<dbReference type="NCBIfam" id="TIGR01853">
    <property type="entry name" value="lipid_A_lpxD"/>
    <property type="match status" value="1"/>
</dbReference>
<dbReference type="InterPro" id="IPR018357">
    <property type="entry name" value="Hexapep_transf_CS"/>
</dbReference>
<dbReference type="InterPro" id="IPR001451">
    <property type="entry name" value="Hexapep"/>
</dbReference>
<dbReference type="KEGG" id="tli:Tlie_0547"/>
<reference evidence="8" key="1">
    <citation type="submission" date="2011-10" db="EMBL/GenBank/DDBJ databases">
        <title>The complete genome of chromosome of Thermovirga lienii DSM 17291.</title>
        <authorList>
            <consortium name="US DOE Joint Genome Institute (JGI-PGF)"/>
            <person name="Lucas S."/>
            <person name="Copeland A."/>
            <person name="Lapidus A."/>
            <person name="Glavina del Rio T."/>
            <person name="Dalin E."/>
            <person name="Tice H."/>
            <person name="Bruce D."/>
            <person name="Goodwin L."/>
            <person name="Pitluck S."/>
            <person name="Peters L."/>
            <person name="Mikhailova N."/>
            <person name="Saunders E."/>
            <person name="Kyrpides N."/>
            <person name="Mavromatis K."/>
            <person name="Ivanova N."/>
            <person name="Last F.I."/>
            <person name="Brettin T."/>
            <person name="Detter J.C."/>
            <person name="Han C."/>
            <person name="Larimer F."/>
            <person name="Land M."/>
            <person name="Hauser L."/>
            <person name="Markowitz V."/>
            <person name="Cheng J.-F."/>
            <person name="Hugenholtz P."/>
            <person name="Woyke T."/>
            <person name="Wu D."/>
            <person name="Spring S."/>
            <person name="Schroeder M."/>
            <person name="Brambilla E.-M."/>
            <person name="Klenk H.-P."/>
            <person name="Eisen J.A."/>
        </authorList>
    </citation>
    <scope>NUCLEOTIDE SEQUENCE [LARGE SCALE GENOMIC DNA]</scope>
    <source>
        <strain evidence="8">ATCC BAA-1197 / DSM 17291 / Cas60314</strain>
    </source>
</reference>
<accession>G7V8C0</accession>